<feature type="domain" description="DUF4349" evidence="2">
    <location>
        <begin position="138"/>
        <end position="294"/>
    </location>
</feature>
<name>A0A0C2DFV6_9BACT</name>
<sequence length="312" mass="33761">MLAPFALLFALGCSKNAESMAYPGTEYGYPAELPEAATIDITGSGDAIYSEDGEYDFSEELADYEGEPMADRSVLASRSARAPAQFQTNAPPARDAKGKSNAEAKKQTAAVEAAAAAAAAGEEAKPEPKSGDEPDHGRQIIYIAGMQISVYDLETSMATLEAIPDTYGGWVHMRSQTQVVLRLPAAKLKPAMAMLAKIGVVEARTLQAQDVTAEYVDLDSRITVLRDTQTQLLDLLSKAKTVEEALHVRRALDEVTMELELALGRMRQLSDLIAYSTLTVSLSERGPQDSIPTSNDPFRWVDTLGVEATEWR</sequence>
<evidence type="ECO:0000256" key="1">
    <source>
        <dbReference type="SAM" id="MobiDB-lite"/>
    </source>
</evidence>
<evidence type="ECO:0000259" key="2">
    <source>
        <dbReference type="Pfam" id="PF14257"/>
    </source>
</evidence>
<organism evidence="3 4">
    <name type="scientific">Enhygromyxa salina</name>
    <dbReference type="NCBI Taxonomy" id="215803"/>
    <lineage>
        <taxon>Bacteria</taxon>
        <taxon>Pseudomonadati</taxon>
        <taxon>Myxococcota</taxon>
        <taxon>Polyangia</taxon>
        <taxon>Nannocystales</taxon>
        <taxon>Nannocystaceae</taxon>
        <taxon>Enhygromyxa</taxon>
    </lineage>
</organism>
<feature type="region of interest" description="Disordered" evidence="1">
    <location>
        <begin position="75"/>
        <end position="136"/>
    </location>
</feature>
<dbReference type="Proteomes" id="UP000031599">
    <property type="component" value="Unassembled WGS sequence"/>
</dbReference>
<dbReference type="AlphaFoldDB" id="A0A0C2DFV6"/>
<feature type="compositionally biased region" description="Basic and acidic residues" evidence="1">
    <location>
        <begin position="122"/>
        <end position="136"/>
    </location>
</feature>
<evidence type="ECO:0000313" key="3">
    <source>
        <dbReference type="EMBL" id="KIG18527.1"/>
    </source>
</evidence>
<proteinExistence type="predicted"/>
<feature type="compositionally biased region" description="Basic and acidic residues" evidence="1">
    <location>
        <begin position="94"/>
        <end position="106"/>
    </location>
</feature>
<protein>
    <recommendedName>
        <fullName evidence="2">DUF4349 domain-containing protein</fullName>
    </recommendedName>
</protein>
<evidence type="ECO:0000313" key="4">
    <source>
        <dbReference type="Proteomes" id="UP000031599"/>
    </source>
</evidence>
<dbReference type="Pfam" id="PF14257">
    <property type="entry name" value="DUF4349"/>
    <property type="match status" value="1"/>
</dbReference>
<comment type="caution">
    <text evidence="3">The sequence shown here is derived from an EMBL/GenBank/DDBJ whole genome shotgun (WGS) entry which is preliminary data.</text>
</comment>
<dbReference type="EMBL" id="JMCC02000010">
    <property type="protein sequence ID" value="KIG18527.1"/>
    <property type="molecule type" value="Genomic_DNA"/>
</dbReference>
<feature type="compositionally biased region" description="Low complexity" evidence="1">
    <location>
        <begin position="107"/>
        <end position="121"/>
    </location>
</feature>
<dbReference type="InterPro" id="IPR025645">
    <property type="entry name" value="DUF4349"/>
</dbReference>
<accession>A0A0C2DFV6</accession>
<gene>
    <name evidence="3" type="ORF">DB30_00212</name>
</gene>
<reference evidence="3 4" key="1">
    <citation type="submission" date="2014-12" db="EMBL/GenBank/DDBJ databases">
        <title>Genome assembly of Enhygromyxa salina DSM 15201.</title>
        <authorList>
            <person name="Sharma G."/>
            <person name="Subramanian S."/>
        </authorList>
    </citation>
    <scope>NUCLEOTIDE SEQUENCE [LARGE SCALE GENOMIC DNA]</scope>
    <source>
        <strain evidence="3 4">DSM 15201</strain>
    </source>
</reference>